<proteinExistence type="predicted"/>
<name>A0ABT1Z9B0_9ACTN</name>
<dbReference type="RefSeq" id="WP_258499272.1">
    <property type="nucleotide sequence ID" value="NZ_JANSKA010000004.1"/>
</dbReference>
<comment type="caution">
    <text evidence="1">The sequence shown here is derived from an EMBL/GenBank/DDBJ whole genome shotgun (WGS) entry which is preliminary data.</text>
</comment>
<accession>A0ABT1Z9B0</accession>
<evidence type="ECO:0000313" key="1">
    <source>
        <dbReference type="EMBL" id="MCR9036799.1"/>
    </source>
</evidence>
<gene>
    <name evidence="1" type="ORF">NVS32_07555</name>
</gene>
<dbReference type="Proteomes" id="UP001204320">
    <property type="component" value="Unassembled WGS sequence"/>
</dbReference>
<dbReference type="EMBL" id="JANSKA010000004">
    <property type="protein sequence ID" value="MCR9036799.1"/>
    <property type="molecule type" value="Genomic_DNA"/>
</dbReference>
<evidence type="ECO:0000313" key="2">
    <source>
        <dbReference type="Proteomes" id="UP001204320"/>
    </source>
</evidence>
<feature type="non-terminal residue" evidence="1">
    <location>
        <position position="221"/>
    </location>
</feature>
<keyword evidence="2" id="KW-1185">Reference proteome</keyword>
<organism evidence="1 2">
    <name type="scientific">Tractidigestivibacter montrealensis</name>
    <dbReference type="NCBI Taxonomy" id="2972466"/>
    <lineage>
        <taxon>Bacteria</taxon>
        <taxon>Bacillati</taxon>
        <taxon>Actinomycetota</taxon>
        <taxon>Coriobacteriia</taxon>
        <taxon>Coriobacteriales</taxon>
        <taxon>Atopobiaceae</taxon>
        <taxon>Tractidigestivibacter</taxon>
    </lineage>
</organism>
<sequence length="221" mass="23683">MTLEEQWEDVYALIAAASLEGGADPAAMLVGDPITLLCSLTAQRDDRAAFDAEVIRAEDALCLMRVGISRKDGLLSAGEARRVLDATTNSPDASSLLRDLAQKVQTASDMRAFEGMPNAYRRPFIDALQRAVDGIPGLGVEGAAAGLYLLCPHACLPLSGRTREFLVSPDGLGIAEEDLPTTGRDYLDLLCFLHVEMAESRLPVFANVGVDGTLSRFSTLR</sequence>
<protein>
    <submittedName>
        <fullName evidence="1">Uncharacterized protein</fullName>
    </submittedName>
</protein>
<reference evidence="1 2" key="1">
    <citation type="submission" date="2022-08" db="EMBL/GenBank/DDBJ databases">
        <title>Tractidigestivibacter montrealensis type strain KD21.</title>
        <authorList>
            <person name="Diop K."/>
            <person name="Richard C."/>
            <person name="Routy B."/>
        </authorList>
    </citation>
    <scope>NUCLEOTIDE SEQUENCE [LARGE SCALE GENOMIC DNA]</scope>
    <source>
        <strain evidence="1 2">KD21</strain>
    </source>
</reference>